<evidence type="ECO:0000313" key="2">
    <source>
        <dbReference type="Proteomes" id="UP000292274"/>
    </source>
</evidence>
<evidence type="ECO:0000313" key="1">
    <source>
        <dbReference type="EMBL" id="TCB99278.1"/>
    </source>
</evidence>
<dbReference type="OrthoDB" id="3378334at2"/>
<dbReference type="EMBL" id="SJJR01000003">
    <property type="protein sequence ID" value="TCB99278.1"/>
    <property type="molecule type" value="Genomic_DNA"/>
</dbReference>
<sequence length="160" mass="17457">MEVVSAVYEELPFSEFLHRPAAAAERLGQVRALRLRRRGADDLALTSADQMERDAVVIDFTARLLAGLIRSEPTDVVRRVLGEALPWVAFLPPEDVTELLSELVTVAQGAASLENLSPVAVLLAQWRHTAEIYADPVLLERVTREPAGDLGPVPAPGSER</sequence>
<organism evidence="1 2">
    <name type="scientific">Micromonospora zingiberis</name>
    <dbReference type="NCBI Taxonomy" id="2053011"/>
    <lineage>
        <taxon>Bacteria</taxon>
        <taxon>Bacillati</taxon>
        <taxon>Actinomycetota</taxon>
        <taxon>Actinomycetes</taxon>
        <taxon>Micromonosporales</taxon>
        <taxon>Micromonosporaceae</taxon>
        <taxon>Micromonospora</taxon>
    </lineage>
</organism>
<evidence type="ECO:0008006" key="3">
    <source>
        <dbReference type="Google" id="ProtNLM"/>
    </source>
</evidence>
<protein>
    <recommendedName>
        <fullName evidence="3">Prevent-host-death family protein</fullName>
    </recommendedName>
</protein>
<keyword evidence="2" id="KW-1185">Reference proteome</keyword>
<proteinExistence type="predicted"/>
<dbReference type="Proteomes" id="UP000292274">
    <property type="component" value="Unassembled WGS sequence"/>
</dbReference>
<accession>A0A4R0GUN1</accession>
<dbReference type="AlphaFoldDB" id="A0A4R0GUN1"/>
<gene>
    <name evidence="1" type="ORF">E0H26_06350</name>
</gene>
<comment type="caution">
    <text evidence="1">The sequence shown here is derived from an EMBL/GenBank/DDBJ whole genome shotgun (WGS) entry which is preliminary data.</text>
</comment>
<name>A0A4R0GUN1_9ACTN</name>
<reference evidence="1 2" key="1">
    <citation type="submission" date="2019-02" db="EMBL/GenBank/DDBJ databases">
        <title>Jishengella sp. nov., isolated from a root of Zingiber montanum.</title>
        <authorList>
            <person name="Kuncharoen N."/>
            <person name="Kudo T."/>
            <person name="Masahiro Y."/>
            <person name="Ohkuma M."/>
            <person name="Tanasupawat S."/>
        </authorList>
    </citation>
    <scope>NUCLEOTIDE SEQUENCE [LARGE SCALE GENOMIC DNA]</scope>
    <source>
        <strain evidence="1 2">PLAI 1-1</strain>
    </source>
</reference>